<reference evidence="5" key="1">
    <citation type="submission" date="2021-01" db="EMBL/GenBank/DDBJ databases">
        <authorList>
            <person name="Corre E."/>
            <person name="Pelletier E."/>
            <person name="Niang G."/>
            <person name="Scheremetjew M."/>
            <person name="Finn R."/>
            <person name="Kale V."/>
            <person name="Holt S."/>
            <person name="Cochrane G."/>
            <person name="Meng A."/>
            <person name="Brown T."/>
            <person name="Cohen L."/>
        </authorList>
    </citation>
    <scope>NUCLEOTIDE SEQUENCE</scope>
    <source>
        <strain evidence="5">SAG 11-49</strain>
    </source>
</reference>
<evidence type="ECO:0000313" key="5">
    <source>
        <dbReference type="EMBL" id="CAD8676065.1"/>
    </source>
</evidence>
<dbReference type="Gene3D" id="1.10.510.10">
    <property type="entry name" value="Transferase(Phosphotransferase) domain 1"/>
    <property type="match status" value="1"/>
</dbReference>
<feature type="compositionally biased region" description="Low complexity" evidence="3">
    <location>
        <begin position="14"/>
        <end position="30"/>
    </location>
</feature>
<dbReference type="InterPro" id="IPR011009">
    <property type="entry name" value="Kinase-like_dom_sf"/>
</dbReference>
<dbReference type="InterPro" id="IPR000719">
    <property type="entry name" value="Prot_kinase_dom"/>
</dbReference>
<dbReference type="InterPro" id="IPR008266">
    <property type="entry name" value="Tyr_kinase_AS"/>
</dbReference>
<evidence type="ECO:0000259" key="4">
    <source>
        <dbReference type="PROSITE" id="PS50011"/>
    </source>
</evidence>
<dbReference type="InterPro" id="IPR017441">
    <property type="entry name" value="Protein_kinase_ATP_BS"/>
</dbReference>
<gene>
    <name evidence="5" type="ORF">CLEI1391_LOCUS7245</name>
</gene>
<name>A0A7S0RFM9_9CHLO</name>
<sequence length="443" mass="48600">MPQKRLRRCEEQQEGVQEKQQLGQQQEGQQEGPELGVQGLFSRLIQKSPGLFHVHDVHRTKSVCLDMKPDCVVSCTAHCMPIDTVLILDLKGQSESRKEYCRASHIYQLACYGVKLLEQLPAVCRSHVLLAVTDLRRIRFLRVTRKPGGDGYGYELSEEMEEVIPALCAVLLSEPSKYGAAYPPELTHDGEQVQLESFLGAGATSSVYRCSAAGQVGHVVAKVVRPAFQELADIEKDVLESLAGTPGVPALVGKGVATDSSPFLLLKPQGTTFAEGSSALELRRVALGVGQLVDALHAAHDKRIVHRDVRPDNIMVDVDVEDATWYIIDWGCAVRIPMAPTPVSGFCGTIRYASDRVLQLMASGGLLDASPADDLQSLVKALFVLSHPLERMELQAEGQPDAGGLLGVWRRFMQGRSMWSRLMDAAARSDYDVVRTGLVERFE</sequence>
<dbReference type="PROSITE" id="PS00107">
    <property type="entry name" value="PROTEIN_KINASE_ATP"/>
    <property type="match status" value="1"/>
</dbReference>
<keyword evidence="2" id="KW-0547">Nucleotide-binding</keyword>
<dbReference type="AlphaFoldDB" id="A0A7S0RFM9"/>
<accession>A0A7S0RFM9</accession>
<dbReference type="PANTHER" id="PTHR11909">
    <property type="entry name" value="CASEIN KINASE-RELATED"/>
    <property type="match status" value="1"/>
</dbReference>
<organism evidence="5">
    <name type="scientific">Chlamydomonas leiostraca</name>
    <dbReference type="NCBI Taxonomy" id="1034604"/>
    <lineage>
        <taxon>Eukaryota</taxon>
        <taxon>Viridiplantae</taxon>
        <taxon>Chlorophyta</taxon>
        <taxon>core chlorophytes</taxon>
        <taxon>Chlorophyceae</taxon>
        <taxon>CS clade</taxon>
        <taxon>Chlamydomonadales</taxon>
        <taxon>Chlamydomonadaceae</taxon>
        <taxon>Chlamydomonas</taxon>
    </lineage>
</organism>
<dbReference type="GO" id="GO:0004672">
    <property type="term" value="F:protein kinase activity"/>
    <property type="evidence" value="ECO:0007669"/>
    <property type="project" value="InterPro"/>
</dbReference>
<dbReference type="Pfam" id="PF00069">
    <property type="entry name" value="Pkinase"/>
    <property type="match status" value="1"/>
</dbReference>
<dbReference type="InterPro" id="IPR050235">
    <property type="entry name" value="CK1_Ser-Thr_kinase"/>
</dbReference>
<dbReference type="PROSITE" id="PS00109">
    <property type="entry name" value="PROTEIN_KINASE_TYR"/>
    <property type="match status" value="1"/>
</dbReference>
<proteinExistence type="inferred from homology"/>
<dbReference type="PROSITE" id="PS50011">
    <property type="entry name" value="PROTEIN_KINASE_DOM"/>
    <property type="match status" value="1"/>
</dbReference>
<evidence type="ECO:0000256" key="2">
    <source>
        <dbReference type="PROSITE-ProRule" id="PRU10141"/>
    </source>
</evidence>
<dbReference type="GO" id="GO:0005524">
    <property type="term" value="F:ATP binding"/>
    <property type="evidence" value="ECO:0007669"/>
    <property type="project" value="UniProtKB-UniRule"/>
</dbReference>
<comment type="similarity">
    <text evidence="1">Belongs to the protein kinase superfamily. CK1 Ser/Thr protein kinase family. Casein kinase I subfamily.</text>
</comment>
<dbReference type="EMBL" id="HBFB01012822">
    <property type="protein sequence ID" value="CAD8676065.1"/>
    <property type="molecule type" value="Transcribed_RNA"/>
</dbReference>
<evidence type="ECO:0000256" key="3">
    <source>
        <dbReference type="SAM" id="MobiDB-lite"/>
    </source>
</evidence>
<protein>
    <recommendedName>
        <fullName evidence="4">Protein kinase domain-containing protein</fullName>
    </recommendedName>
</protein>
<evidence type="ECO:0000256" key="1">
    <source>
        <dbReference type="ARBA" id="ARBA00005926"/>
    </source>
</evidence>
<feature type="binding site" evidence="2">
    <location>
        <position position="222"/>
    </location>
    <ligand>
        <name>ATP</name>
        <dbReference type="ChEBI" id="CHEBI:30616"/>
    </ligand>
</feature>
<dbReference type="SMART" id="SM00220">
    <property type="entry name" value="S_TKc"/>
    <property type="match status" value="1"/>
</dbReference>
<feature type="region of interest" description="Disordered" evidence="3">
    <location>
        <begin position="1"/>
        <end position="30"/>
    </location>
</feature>
<feature type="domain" description="Protein kinase" evidence="4">
    <location>
        <begin position="193"/>
        <end position="443"/>
    </location>
</feature>
<keyword evidence="2" id="KW-0067">ATP-binding</keyword>
<dbReference type="SUPFAM" id="SSF56112">
    <property type="entry name" value="Protein kinase-like (PK-like)"/>
    <property type="match status" value="1"/>
</dbReference>